<dbReference type="Pfam" id="PF19979">
    <property type="entry name" value="DUF6415"/>
    <property type="match status" value="1"/>
</dbReference>
<dbReference type="InterPro" id="IPR046300">
    <property type="entry name" value="DUF6415"/>
</dbReference>
<organism evidence="2 3">
    <name type="scientific">Streptomyces sodiiphilus</name>
    <dbReference type="NCBI Taxonomy" id="226217"/>
    <lineage>
        <taxon>Bacteria</taxon>
        <taxon>Bacillati</taxon>
        <taxon>Actinomycetota</taxon>
        <taxon>Actinomycetes</taxon>
        <taxon>Kitasatosporales</taxon>
        <taxon>Streptomycetaceae</taxon>
        <taxon>Streptomyces</taxon>
    </lineage>
</organism>
<keyword evidence="3" id="KW-1185">Reference proteome</keyword>
<gene>
    <name evidence="2" type="ORF">GCM10009716_36790</name>
</gene>
<evidence type="ECO:0000313" key="3">
    <source>
        <dbReference type="Proteomes" id="UP001501303"/>
    </source>
</evidence>
<reference evidence="3" key="1">
    <citation type="journal article" date="2019" name="Int. J. Syst. Evol. Microbiol.">
        <title>The Global Catalogue of Microorganisms (GCM) 10K type strain sequencing project: providing services to taxonomists for standard genome sequencing and annotation.</title>
        <authorList>
            <consortium name="The Broad Institute Genomics Platform"/>
            <consortium name="The Broad Institute Genome Sequencing Center for Infectious Disease"/>
            <person name="Wu L."/>
            <person name="Ma J."/>
        </authorList>
    </citation>
    <scope>NUCLEOTIDE SEQUENCE [LARGE SCALE GENOMIC DNA]</scope>
    <source>
        <strain evidence="3">JCM 13581</strain>
    </source>
</reference>
<proteinExistence type="predicted"/>
<dbReference type="EMBL" id="BAAAMJ010000042">
    <property type="protein sequence ID" value="GAA1925204.1"/>
    <property type="molecule type" value="Genomic_DNA"/>
</dbReference>
<comment type="caution">
    <text evidence="2">The sequence shown here is derived from an EMBL/GenBank/DDBJ whole genome shotgun (WGS) entry which is preliminary data.</text>
</comment>
<sequence length="145" mass="15517">MSAPPFSPPGTDQRTSAGRWGRPLDVETLGAVLTKLRSWQPLDGDALLDDVADALDDLPPGQAAMGRLVQRLRGHLTRLTEIAVAAKAVQRDAYTACLVQQGSALCSQEVPDGRVPATQHARRLGWVTNELLEALVAARCLKQAA</sequence>
<dbReference type="RefSeq" id="WP_344263764.1">
    <property type="nucleotide sequence ID" value="NZ_BAAAMJ010000042.1"/>
</dbReference>
<evidence type="ECO:0000256" key="1">
    <source>
        <dbReference type="SAM" id="MobiDB-lite"/>
    </source>
</evidence>
<name>A0ABP5B0T4_9ACTN</name>
<protein>
    <submittedName>
        <fullName evidence="2">Uncharacterized protein</fullName>
    </submittedName>
</protein>
<evidence type="ECO:0000313" key="2">
    <source>
        <dbReference type="EMBL" id="GAA1925204.1"/>
    </source>
</evidence>
<dbReference type="Proteomes" id="UP001501303">
    <property type="component" value="Unassembled WGS sequence"/>
</dbReference>
<accession>A0ABP5B0T4</accession>
<feature type="region of interest" description="Disordered" evidence="1">
    <location>
        <begin position="1"/>
        <end position="21"/>
    </location>
</feature>